<dbReference type="PANTHER" id="PTHR11614">
    <property type="entry name" value="PHOSPHOLIPASE-RELATED"/>
    <property type="match status" value="1"/>
</dbReference>
<feature type="domain" description="Serine aminopeptidase S33" evidence="1">
    <location>
        <begin position="26"/>
        <end position="288"/>
    </location>
</feature>
<dbReference type="Pfam" id="PF12146">
    <property type="entry name" value="Hydrolase_4"/>
    <property type="match status" value="1"/>
</dbReference>
<accession>A0A2D0ADF0</accession>
<dbReference type="eggNOG" id="COG2267">
    <property type="taxonomic scope" value="Bacteria"/>
</dbReference>
<proteinExistence type="predicted"/>
<protein>
    <submittedName>
        <fullName evidence="2">Alpha/beta hydrolase</fullName>
    </submittedName>
</protein>
<reference evidence="2 3" key="1">
    <citation type="submission" date="2017-06" db="EMBL/GenBank/DDBJ databases">
        <title>Draft genome of Pseudomonas nitroreducens DF05.</title>
        <authorList>
            <person name="Iyer R."/>
        </authorList>
    </citation>
    <scope>NUCLEOTIDE SEQUENCE [LARGE SCALE GENOMIC DNA]</scope>
    <source>
        <strain evidence="2 3">DF05</strain>
    </source>
</reference>
<dbReference type="GO" id="GO:0016787">
    <property type="term" value="F:hydrolase activity"/>
    <property type="evidence" value="ECO:0007669"/>
    <property type="project" value="UniProtKB-KW"/>
</dbReference>
<sequence>MPYAAYWLPASDETPLYTRHWAPEGPSRGALMLSHGMAEHAGRYERLGLALSATGYHLYAIDQRGHGRTAENGELGHYADRGGWGKVIGDLHTLNQHVREEHPDLPIILLGHSMGSYIGSAYLMQHSASVKAAVLSGSNYQPVALYKSARVIARFERWRQGPLGRSALIDFLSFGSFNKAFKPNRSAFDWLSRDPLEVDKYVADPLCGFRCSNQLWIDLLGGLADITPVEHLSSIRADLPVMVIGGERDPVSQGKRLRDLAQAMTRAGVRDVQLKIYPDARHELFNESNRDEVTRNLIDWLAAHCPVPLVEKSEEPL</sequence>
<dbReference type="Gene3D" id="3.40.50.1820">
    <property type="entry name" value="alpha/beta hydrolase"/>
    <property type="match status" value="1"/>
</dbReference>
<evidence type="ECO:0000259" key="1">
    <source>
        <dbReference type="Pfam" id="PF12146"/>
    </source>
</evidence>
<comment type="caution">
    <text evidence="2">The sequence shown here is derived from an EMBL/GenBank/DDBJ whole genome shotgun (WGS) entry which is preliminary data.</text>
</comment>
<dbReference type="SUPFAM" id="SSF53474">
    <property type="entry name" value="alpha/beta-Hydrolases"/>
    <property type="match status" value="1"/>
</dbReference>
<dbReference type="PIRSF" id="PIRSF037442">
    <property type="entry name" value="UCP037442_abhydr"/>
    <property type="match status" value="1"/>
</dbReference>
<keyword evidence="2" id="KW-0378">Hydrolase</keyword>
<evidence type="ECO:0000313" key="3">
    <source>
        <dbReference type="Proteomes" id="UP000198145"/>
    </source>
</evidence>
<dbReference type="InterPro" id="IPR051044">
    <property type="entry name" value="MAG_DAG_Lipase"/>
</dbReference>
<dbReference type="InterPro" id="IPR017208">
    <property type="entry name" value="UCP037442_abhydr"/>
</dbReference>
<dbReference type="InterPro" id="IPR029058">
    <property type="entry name" value="AB_hydrolase_fold"/>
</dbReference>
<dbReference type="RefSeq" id="WP_088419743.1">
    <property type="nucleotide sequence ID" value="NZ_NJBA01000006.1"/>
</dbReference>
<dbReference type="STRING" id="46680.GCA_000807755_04069"/>
<dbReference type="EMBL" id="NJBA01000006">
    <property type="protein sequence ID" value="OWP49679.1"/>
    <property type="molecule type" value="Genomic_DNA"/>
</dbReference>
<gene>
    <name evidence="2" type="ORF">CEG18_19195</name>
</gene>
<dbReference type="InterPro" id="IPR022742">
    <property type="entry name" value="Hydrolase_4"/>
</dbReference>
<dbReference type="Proteomes" id="UP000198145">
    <property type="component" value="Unassembled WGS sequence"/>
</dbReference>
<dbReference type="AlphaFoldDB" id="A0A2D0ADF0"/>
<evidence type="ECO:0000313" key="2">
    <source>
        <dbReference type="EMBL" id="OWP49679.1"/>
    </source>
</evidence>
<organism evidence="2 3">
    <name type="scientific">Pseudomonas nitroreducens</name>
    <dbReference type="NCBI Taxonomy" id="46680"/>
    <lineage>
        <taxon>Bacteria</taxon>
        <taxon>Pseudomonadati</taxon>
        <taxon>Pseudomonadota</taxon>
        <taxon>Gammaproteobacteria</taxon>
        <taxon>Pseudomonadales</taxon>
        <taxon>Pseudomonadaceae</taxon>
        <taxon>Pseudomonas</taxon>
    </lineage>
</organism>
<name>A0A2D0ADF0_PSENT</name>